<dbReference type="Proteomes" id="UP000240246">
    <property type="component" value="Segment"/>
</dbReference>
<reference evidence="2" key="1">
    <citation type="submission" date="2018-01" db="EMBL/GenBank/DDBJ databases">
        <authorList>
            <person name="Gaut B.S."/>
            <person name="Morton B.R."/>
            <person name="Clegg M.T."/>
            <person name="Duvall M.R."/>
        </authorList>
    </citation>
    <scope>NUCLEOTIDE SEQUENCE [LARGE SCALE GENOMIC DNA]</scope>
</reference>
<gene>
    <name evidence="1" type="ORF">SEA_CUKE_37</name>
</gene>
<proteinExistence type="predicted"/>
<evidence type="ECO:0000313" key="1">
    <source>
        <dbReference type="EMBL" id="AVD99655.1"/>
    </source>
</evidence>
<protein>
    <submittedName>
        <fullName evidence="1">Uncharacterized protein</fullName>
    </submittedName>
</protein>
<organism evidence="1 2">
    <name type="scientific">Mycobacterium phage Cuke</name>
    <dbReference type="NCBI Taxonomy" id="2079417"/>
    <lineage>
        <taxon>Viruses</taxon>
        <taxon>Duplodnaviria</taxon>
        <taxon>Heunggongvirae</taxon>
        <taxon>Uroviricota</taxon>
        <taxon>Caudoviricetes</taxon>
        <taxon>Cukevirus</taxon>
        <taxon>Cukevirus cuke</taxon>
    </lineage>
</organism>
<name>A0A2L1IWW8_9CAUD</name>
<accession>A0A2L1IWW8</accession>
<evidence type="ECO:0000313" key="2">
    <source>
        <dbReference type="Proteomes" id="UP000240246"/>
    </source>
</evidence>
<dbReference type="EMBL" id="MG757156">
    <property type="protein sequence ID" value="AVD99655.1"/>
    <property type="molecule type" value="Genomic_DNA"/>
</dbReference>
<sequence>MATITGKLHCCDDCAMAIANGDTSGLDYHGDEYRAKWEAGVEASKDELPEGYPVIACPEDCDGSDKREFMCDYCSRNVYSHKFDLVFLN</sequence>
<keyword evidence="2" id="KW-1185">Reference proteome</keyword>